<reference evidence="3" key="2">
    <citation type="journal article" date="2021" name="Genome Biol. Evol.">
        <title>Developing a high-quality reference genome for a parasitic bivalve with doubly uniparental inheritance (Bivalvia: Unionida).</title>
        <authorList>
            <person name="Smith C.H."/>
        </authorList>
    </citation>
    <scope>NUCLEOTIDE SEQUENCE</scope>
    <source>
        <strain evidence="3">CHS0354</strain>
        <tissue evidence="3">Mantle</tissue>
    </source>
</reference>
<evidence type="ECO:0000256" key="2">
    <source>
        <dbReference type="SAM" id="SignalP"/>
    </source>
</evidence>
<evidence type="ECO:0000256" key="1">
    <source>
        <dbReference type="SAM" id="MobiDB-lite"/>
    </source>
</evidence>
<dbReference type="AlphaFoldDB" id="A0AAE0TCY6"/>
<evidence type="ECO:0000313" key="3">
    <source>
        <dbReference type="EMBL" id="KAK3607638.1"/>
    </source>
</evidence>
<evidence type="ECO:0008006" key="5">
    <source>
        <dbReference type="Google" id="ProtNLM"/>
    </source>
</evidence>
<name>A0AAE0TCY6_9BIVA</name>
<feature type="signal peptide" evidence="2">
    <location>
        <begin position="1"/>
        <end position="20"/>
    </location>
</feature>
<feature type="chain" id="PRO_5042254129" description="Secreted protein" evidence="2">
    <location>
        <begin position="21"/>
        <end position="223"/>
    </location>
</feature>
<sequence length="223" mass="23745">MNIPALLLITLSCTWSLVYSLYLSPDTVVLQDIDGTLYEFGPKVPLSGDWLAFYPYQRYPSTKHRSKRQTEWGVRGSVSIPLGGGSSKPSWKLGGFVTRSDPVFNSRLEGGLGGKFGDTPSWSLRGQLERTGTNSHFTGKGQIGGQFGNTPDWSLGGLFSRREGDWTGRLGGGLNSQGGSTIGVGLERGGLGAHIDATNGKLSVGPGSIPNTDPSEGYTSNYP</sequence>
<reference evidence="3" key="1">
    <citation type="journal article" date="2021" name="Genome Biol. Evol.">
        <title>A High-Quality Reference Genome for a Parasitic Bivalve with Doubly Uniparental Inheritance (Bivalvia: Unionida).</title>
        <authorList>
            <person name="Smith C.H."/>
        </authorList>
    </citation>
    <scope>NUCLEOTIDE SEQUENCE</scope>
    <source>
        <strain evidence="3">CHS0354</strain>
    </source>
</reference>
<gene>
    <name evidence="3" type="ORF">CHS0354_010690</name>
</gene>
<dbReference type="EMBL" id="JAEAOA010000672">
    <property type="protein sequence ID" value="KAK3607638.1"/>
    <property type="molecule type" value="Genomic_DNA"/>
</dbReference>
<proteinExistence type="predicted"/>
<organism evidence="3 4">
    <name type="scientific">Potamilus streckersoni</name>
    <dbReference type="NCBI Taxonomy" id="2493646"/>
    <lineage>
        <taxon>Eukaryota</taxon>
        <taxon>Metazoa</taxon>
        <taxon>Spiralia</taxon>
        <taxon>Lophotrochozoa</taxon>
        <taxon>Mollusca</taxon>
        <taxon>Bivalvia</taxon>
        <taxon>Autobranchia</taxon>
        <taxon>Heteroconchia</taxon>
        <taxon>Palaeoheterodonta</taxon>
        <taxon>Unionida</taxon>
        <taxon>Unionoidea</taxon>
        <taxon>Unionidae</taxon>
        <taxon>Ambleminae</taxon>
        <taxon>Lampsilini</taxon>
        <taxon>Potamilus</taxon>
    </lineage>
</organism>
<keyword evidence="2" id="KW-0732">Signal</keyword>
<protein>
    <recommendedName>
        <fullName evidence="5">Secreted protein</fullName>
    </recommendedName>
</protein>
<reference evidence="3" key="3">
    <citation type="submission" date="2023-05" db="EMBL/GenBank/DDBJ databases">
        <authorList>
            <person name="Smith C.H."/>
        </authorList>
    </citation>
    <scope>NUCLEOTIDE SEQUENCE</scope>
    <source>
        <strain evidence="3">CHS0354</strain>
        <tissue evidence="3">Mantle</tissue>
    </source>
</reference>
<evidence type="ECO:0000313" key="4">
    <source>
        <dbReference type="Proteomes" id="UP001195483"/>
    </source>
</evidence>
<feature type="region of interest" description="Disordered" evidence="1">
    <location>
        <begin position="200"/>
        <end position="223"/>
    </location>
</feature>
<keyword evidence="4" id="KW-1185">Reference proteome</keyword>
<dbReference type="Proteomes" id="UP001195483">
    <property type="component" value="Unassembled WGS sequence"/>
</dbReference>
<feature type="compositionally biased region" description="Polar residues" evidence="1">
    <location>
        <begin position="209"/>
        <end position="223"/>
    </location>
</feature>
<comment type="caution">
    <text evidence="3">The sequence shown here is derived from an EMBL/GenBank/DDBJ whole genome shotgun (WGS) entry which is preliminary data.</text>
</comment>
<accession>A0AAE0TCY6</accession>